<evidence type="ECO:0000256" key="1">
    <source>
        <dbReference type="ARBA" id="ARBA00022614"/>
    </source>
</evidence>
<dbReference type="InterPro" id="IPR036291">
    <property type="entry name" value="NAD(P)-bd_dom_sf"/>
</dbReference>
<dbReference type="Proteomes" id="UP000306102">
    <property type="component" value="Unassembled WGS sequence"/>
</dbReference>
<dbReference type="InterPro" id="IPR032675">
    <property type="entry name" value="LRR_dom_sf"/>
</dbReference>
<dbReference type="InterPro" id="IPR045065">
    <property type="entry name" value="XPO1/5"/>
</dbReference>
<dbReference type="GO" id="GO:0006611">
    <property type="term" value="P:protein export from nucleus"/>
    <property type="evidence" value="ECO:0007669"/>
    <property type="project" value="InterPro"/>
</dbReference>
<dbReference type="Gene3D" id="1.25.10.10">
    <property type="entry name" value="Leucine-rich Repeat Variant"/>
    <property type="match status" value="1"/>
</dbReference>
<evidence type="ECO:0000313" key="4">
    <source>
        <dbReference type="Proteomes" id="UP000306102"/>
    </source>
</evidence>
<proteinExistence type="predicted"/>
<evidence type="ECO:0008006" key="5">
    <source>
        <dbReference type="Google" id="ProtNLM"/>
    </source>
</evidence>
<dbReference type="PANTHER" id="PTHR11223:SF2">
    <property type="entry name" value="EXPORTIN-1"/>
    <property type="match status" value="1"/>
</dbReference>
<dbReference type="GO" id="GO:0005049">
    <property type="term" value="F:nuclear export signal receptor activity"/>
    <property type="evidence" value="ECO:0007669"/>
    <property type="project" value="InterPro"/>
</dbReference>
<organism evidence="3 4">
    <name type="scientific">Camellia sinensis var. sinensis</name>
    <name type="common">China tea</name>
    <dbReference type="NCBI Taxonomy" id="542762"/>
    <lineage>
        <taxon>Eukaryota</taxon>
        <taxon>Viridiplantae</taxon>
        <taxon>Streptophyta</taxon>
        <taxon>Embryophyta</taxon>
        <taxon>Tracheophyta</taxon>
        <taxon>Spermatophyta</taxon>
        <taxon>Magnoliopsida</taxon>
        <taxon>eudicotyledons</taxon>
        <taxon>Gunneridae</taxon>
        <taxon>Pentapetalae</taxon>
        <taxon>asterids</taxon>
        <taxon>Ericales</taxon>
        <taxon>Theaceae</taxon>
        <taxon>Camellia</taxon>
    </lineage>
</organism>
<reference evidence="3 4" key="1">
    <citation type="journal article" date="2018" name="Proc. Natl. Acad. Sci. U.S.A.">
        <title>Draft genome sequence of Camellia sinensis var. sinensis provides insights into the evolution of the tea genome and tea quality.</title>
        <authorList>
            <person name="Wei C."/>
            <person name="Yang H."/>
            <person name="Wang S."/>
            <person name="Zhao J."/>
            <person name="Liu C."/>
            <person name="Gao L."/>
            <person name="Xia E."/>
            <person name="Lu Y."/>
            <person name="Tai Y."/>
            <person name="She G."/>
            <person name="Sun J."/>
            <person name="Cao H."/>
            <person name="Tong W."/>
            <person name="Gao Q."/>
            <person name="Li Y."/>
            <person name="Deng W."/>
            <person name="Jiang X."/>
            <person name="Wang W."/>
            <person name="Chen Q."/>
            <person name="Zhang S."/>
            <person name="Li H."/>
            <person name="Wu J."/>
            <person name="Wang P."/>
            <person name="Li P."/>
            <person name="Shi C."/>
            <person name="Zheng F."/>
            <person name="Jian J."/>
            <person name="Huang B."/>
            <person name="Shan D."/>
            <person name="Shi M."/>
            <person name="Fang C."/>
            <person name="Yue Y."/>
            <person name="Li F."/>
            <person name="Li D."/>
            <person name="Wei S."/>
            <person name="Han B."/>
            <person name="Jiang C."/>
            <person name="Yin Y."/>
            <person name="Xia T."/>
            <person name="Zhang Z."/>
            <person name="Bennetzen J.L."/>
            <person name="Zhao S."/>
            <person name="Wan X."/>
        </authorList>
    </citation>
    <scope>NUCLEOTIDE SEQUENCE [LARGE SCALE GENOMIC DNA]</scope>
    <source>
        <strain evidence="4">cv. Shuchazao</strain>
        <tissue evidence="3">Leaf</tissue>
    </source>
</reference>
<dbReference type="AlphaFoldDB" id="A0A4S4DDY1"/>
<keyword evidence="1" id="KW-0433">Leucine-rich repeat</keyword>
<accession>A0A4S4DDY1</accession>
<dbReference type="InterPro" id="IPR025875">
    <property type="entry name" value="Leu-rich_rpt_4"/>
</dbReference>
<dbReference type="SUPFAM" id="SSF51735">
    <property type="entry name" value="NAD(P)-binding Rossmann-fold domains"/>
    <property type="match status" value="1"/>
</dbReference>
<evidence type="ECO:0000256" key="2">
    <source>
        <dbReference type="ARBA" id="ARBA00022737"/>
    </source>
</evidence>
<evidence type="ECO:0000313" key="3">
    <source>
        <dbReference type="EMBL" id="THG00882.1"/>
    </source>
</evidence>
<dbReference type="GO" id="GO:0005737">
    <property type="term" value="C:cytoplasm"/>
    <property type="evidence" value="ECO:0007669"/>
    <property type="project" value="TreeGrafter"/>
</dbReference>
<dbReference type="EMBL" id="SDRB02011570">
    <property type="protein sequence ID" value="THG00882.1"/>
    <property type="molecule type" value="Genomic_DNA"/>
</dbReference>
<dbReference type="Gene3D" id="3.80.10.10">
    <property type="entry name" value="Ribonuclease Inhibitor"/>
    <property type="match status" value="1"/>
</dbReference>
<dbReference type="InterPro" id="IPR011989">
    <property type="entry name" value="ARM-like"/>
</dbReference>
<dbReference type="SUPFAM" id="SSF52075">
    <property type="entry name" value="Outer arm dynein light chain 1"/>
    <property type="match status" value="1"/>
</dbReference>
<keyword evidence="4" id="KW-1185">Reference proteome</keyword>
<comment type="caution">
    <text evidence="3">The sequence shown here is derived from an EMBL/GenBank/DDBJ whole genome shotgun (WGS) entry which is preliminary data.</text>
</comment>
<dbReference type="Pfam" id="PF12799">
    <property type="entry name" value="LRR_4"/>
    <property type="match status" value="1"/>
</dbReference>
<dbReference type="GO" id="GO:0000055">
    <property type="term" value="P:ribosomal large subunit export from nucleus"/>
    <property type="evidence" value="ECO:0007669"/>
    <property type="project" value="TreeGrafter"/>
</dbReference>
<gene>
    <name evidence="3" type="ORF">TEA_009772</name>
</gene>
<dbReference type="GO" id="GO:0000056">
    <property type="term" value="P:ribosomal small subunit export from nucleus"/>
    <property type="evidence" value="ECO:0007669"/>
    <property type="project" value="TreeGrafter"/>
</dbReference>
<dbReference type="STRING" id="542762.A0A4S4DDY1"/>
<sequence>MAADVAADVARACHTRASPHLPSSFSRAWSACLRLGPRAGCLNGAWGRVQRLGLTLLLQVAREGAWDLLWVSALYGWTPLLEPLLLYRRKVWQPKEALHISASSAKKILIMGGTRFIGVFLSRLLVNEGEQVTLFTRGKPPITQQLPGESEKDYTDFSSKDMACDTFLKIVQKYKRKFVIVQLGETEPFISKLLTSLPTTIADIERHQIHSFYESVSNMIQAESDPQKRDEYLKRLMELPNQASLHKKCYYFQECMTSTPYVDFLKDQDVIRTVLNMLQCSAGTLYVKQRRCHGLRWSCEQRRSVLLLFCLANLLLLDQLKELNTLVLSRNPINKLGESLVKVKSITKLSLSNCQLQAIDSLKSCTELKELRLAHNDTKVYMFCLLSFAKPCYA</sequence>
<dbReference type="PANTHER" id="PTHR11223">
    <property type="entry name" value="EXPORTIN 1/5"/>
    <property type="match status" value="1"/>
</dbReference>
<name>A0A4S4DDY1_CAMSN</name>
<keyword evidence="2" id="KW-0677">Repeat</keyword>
<dbReference type="GO" id="GO:0005634">
    <property type="term" value="C:nucleus"/>
    <property type="evidence" value="ECO:0007669"/>
    <property type="project" value="TreeGrafter"/>
</dbReference>
<protein>
    <recommendedName>
        <fullName evidence="5">NAD(P)-binding domain-containing protein</fullName>
    </recommendedName>
</protein>